<sequence>MRLLPPGGPALSNAVALHVGRAPQDDADLYDEDLLRVVHKSKPLAVADLEGLGALRARAGPPLPRAAAGRVIR</sequence>
<keyword evidence="2" id="KW-1185">Reference proteome</keyword>
<dbReference type="Proteomes" id="UP001562178">
    <property type="component" value="Unassembled WGS sequence"/>
</dbReference>
<comment type="caution">
    <text evidence="1">The sequence shown here is derived from an EMBL/GenBank/DDBJ whole genome shotgun (WGS) entry which is preliminary data.</text>
</comment>
<proteinExistence type="predicted"/>
<evidence type="ECO:0000313" key="2">
    <source>
        <dbReference type="Proteomes" id="UP001562178"/>
    </source>
</evidence>
<evidence type="ECO:0000313" key="1">
    <source>
        <dbReference type="EMBL" id="MEY2250328.1"/>
    </source>
</evidence>
<organism evidence="1 2">
    <name type="scientific">Comamonas sediminis</name>
    <dbReference type="NCBI Taxonomy" id="1783360"/>
    <lineage>
        <taxon>Bacteria</taxon>
        <taxon>Pseudomonadati</taxon>
        <taxon>Pseudomonadota</taxon>
        <taxon>Betaproteobacteria</taxon>
        <taxon>Burkholderiales</taxon>
        <taxon>Comamonadaceae</taxon>
        <taxon>Comamonas</taxon>
    </lineage>
</organism>
<accession>A0ABV4AYQ3</accession>
<dbReference type="EMBL" id="JBGBDC010000002">
    <property type="protein sequence ID" value="MEY2250328.1"/>
    <property type="molecule type" value="Genomic_DNA"/>
</dbReference>
<name>A0ABV4AYQ3_9BURK</name>
<reference evidence="1 2" key="1">
    <citation type="journal article" date="2016" name="Int. J. Syst. Evol. Microbiol.">
        <title>Description of Comamonas sediminis sp. nov., isolated from lagoon sediments.</title>
        <authorList>
            <person name="Subhash Y."/>
            <person name="Bang J.J."/>
            <person name="You T.H."/>
            <person name="Lee S.S."/>
        </authorList>
    </citation>
    <scope>NUCLEOTIDE SEQUENCE [LARGE SCALE GENOMIC DNA]</scope>
    <source>
        <strain evidence="1 2">JCM 31169</strain>
    </source>
</reference>
<gene>
    <name evidence="1" type="ORF">AB7A72_04890</name>
</gene>
<protein>
    <submittedName>
        <fullName evidence="1">Uncharacterized protein</fullName>
    </submittedName>
</protein>